<accession>A0AAE1VJY5</accession>
<dbReference type="Proteomes" id="UP001291623">
    <property type="component" value="Unassembled WGS sequence"/>
</dbReference>
<reference evidence="1" key="1">
    <citation type="submission" date="2023-12" db="EMBL/GenBank/DDBJ databases">
        <title>Genome assembly of Anisodus tanguticus.</title>
        <authorList>
            <person name="Wang Y.-J."/>
        </authorList>
    </citation>
    <scope>NUCLEOTIDE SEQUENCE</scope>
    <source>
        <strain evidence="1">KB-2021</strain>
        <tissue evidence="1">Leaf</tissue>
    </source>
</reference>
<evidence type="ECO:0000313" key="2">
    <source>
        <dbReference type="Proteomes" id="UP001291623"/>
    </source>
</evidence>
<comment type="caution">
    <text evidence="1">The sequence shown here is derived from an EMBL/GenBank/DDBJ whole genome shotgun (WGS) entry which is preliminary data.</text>
</comment>
<dbReference type="EMBL" id="JAVYJV010000004">
    <property type="protein sequence ID" value="KAK4373028.1"/>
    <property type="molecule type" value="Genomic_DNA"/>
</dbReference>
<dbReference type="AlphaFoldDB" id="A0AAE1VJY5"/>
<sequence length="52" mass="5978">MDTSVVCLPIREEEWPLRVHDPDVVLTRYLGVRIAIEGDNPDLVLLCSFREP</sequence>
<protein>
    <submittedName>
        <fullName evidence="1">Uncharacterized protein</fullName>
    </submittedName>
</protein>
<keyword evidence="2" id="KW-1185">Reference proteome</keyword>
<organism evidence="1 2">
    <name type="scientific">Anisodus tanguticus</name>
    <dbReference type="NCBI Taxonomy" id="243964"/>
    <lineage>
        <taxon>Eukaryota</taxon>
        <taxon>Viridiplantae</taxon>
        <taxon>Streptophyta</taxon>
        <taxon>Embryophyta</taxon>
        <taxon>Tracheophyta</taxon>
        <taxon>Spermatophyta</taxon>
        <taxon>Magnoliopsida</taxon>
        <taxon>eudicotyledons</taxon>
        <taxon>Gunneridae</taxon>
        <taxon>Pentapetalae</taxon>
        <taxon>asterids</taxon>
        <taxon>lamiids</taxon>
        <taxon>Solanales</taxon>
        <taxon>Solanaceae</taxon>
        <taxon>Solanoideae</taxon>
        <taxon>Hyoscyameae</taxon>
        <taxon>Anisodus</taxon>
    </lineage>
</organism>
<evidence type="ECO:0000313" key="1">
    <source>
        <dbReference type="EMBL" id="KAK4373028.1"/>
    </source>
</evidence>
<gene>
    <name evidence="1" type="ORF">RND71_008412</name>
</gene>
<proteinExistence type="predicted"/>
<name>A0AAE1VJY5_9SOLA</name>